<dbReference type="EMBL" id="JFYO01000002">
    <property type="protein sequence ID" value="EZP29276.1"/>
    <property type="molecule type" value="Genomic_DNA"/>
</dbReference>
<dbReference type="Gene3D" id="2.30.30.40">
    <property type="entry name" value="SH3 Domains"/>
    <property type="match status" value="1"/>
</dbReference>
<accession>A0A031FYJ5</accession>
<sequence length="120" mass="13320">MLLADHEPPERAPLQVEVGERVQVGDRDDEWPAFVFVTAGEGTGWVPSRHIEDGVVVTAYDTTELRAFAGDVVEVIVDDPKSEWAWCRDAHGNEGWIPHRVLELRAEGVRGPDAERLHAG</sequence>
<dbReference type="Proteomes" id="UP000024001">
    <property type="component" value="Unassembled WGS sequence"/>
</dbReference>
<dbReference type="AlphaFoldDB" id="A0A031FYJ5"/>
<evidence type="ECO:0000256" key="1">
    <source>
        <dbReference type="ARBA" id="ARBA00022443"/>
    </source>
</evidence>
<dbReference type="eggNOG" id="ENOG5032A3A">
    <property type="taxonomic scope" value="Bacteria"/>
</dbReference>
<dbReference type="SUPFAM" id="SSF50044">
    <property type="entry name" value="SH3-domain"/>
    <property type="match status" value="2"/>
</dbReference>
<dbReference type="OrthoDB" id="1030757at2"/>
<organism evidence="3 4">
    <name type="scientific">Microbacterium oleivorans</name>
    <dbReference type="NCBI Taxonomy" id="273677"/>
    <lineage>
        <taxon>Bacteria</taxon>
        <taxon>Bacillati</taxon>
        <taxon>Actinomycetota</taxon>
        <taxon>Actinomycetes</taxon>
        <taxon>Micrococcales</taxon>
        <taxon>Microbacteriaceae</taxon>
        <taxon>Microbacterium</taxon>
    </lineage>
</organism>
<comment type="caution">
    <text evidence="3">The sequence shown here is derived from an EMBL/GenBank/DDBJ whole genome shotgun (WGS) entry which is preliminary data.</text>
</comment>
<protein>
    <submittedName>
        <fullName evidence="3">SH3 domain protein</fullName>
    </submittedName>
</protein>
<dbReference type="PATRIC" id="fig|273677.3.peg.778"/>
<evidence type="ECO:0000313" key="3">
    <source>
        <dbReference type="EMBL" id="EZP29276.1"/>
    </source>
</evidence>
<dbReference type="Pfam" id="PF07653">
    <property type="entry name" value="SH3_2"/>
    <property type="match status" value="1"/>
</dbReference>
<gene>
    <name evidence="3" type="ORF">BW34_00793</name>
</gene>
<name>A0A031FYJ5_9MICO</name>
<evidence type="ECO:0000313" key="4">
    <source>
        <dbReference type="Proteomes" id="UP000024001"/>
    </source>
</evidence>
<dbReference type="InterPro" id="IPR001452">
    <property type="entry name" value="SH3_domain"/>
</dbReference>
<dbReference type="InterPro" id="IPR036028">
    <property type="entry name" value="SH3-like_dom_sf"/>
</dbReference>
<dbReference type="KEGG" id="moo:BWL13_02548"/>
<keyword evidence="1" id="KW-0728">SH3 domain</keyword>
<proteinExistence type="predicted"/>
<feature type="domain" description="SH3" evidence="2">
    <location>
        <begin position="58"/>
        <end position="103"/>
    </location>
</feature>
<reference evidence="3 4" key="1">
    <citation type="submission" date="2014-03" db="EMBL/GenBank/DDBJ databases">
        <title>Draft Genome Sequences of 13 Willow Endophytes.</title>
        <authorList>
            <person name="Gan H.Y."/>
            <person name="Gan H.M."/>
            <person name="Savka M.A."/>
            <person name="Hudson A.O."/>
        </authorList>
    </citation>
    <scope>NUCLEOTIDE SEQUENCE [LARGE SCALE GENOMIC DNA]</scope>
    <source>
        <strain evidence="3 4">RIT293</strain>
    </source>
</reference>
<keyword evidence="4" id="KW-1185">Reference proteome</keyword>
<evidence type="ECO:0000259" key="2">
    <source>
        <dbReference type="Pfam" id="PF07653"/>
    </source>
</evidence>